<evidence type="ECO:0000313" key="2">
    <source>
        <dbReference type="Proteomes" id="UP001362999"/>
    </source>
</evidence>
<keyword evidence="2" id="KW-1185">Reference proteome</keyword>
<sequence>MDSNDAMSIRPAGPYLGHLSNQGTEYSSQQVLVQDADGRVRYTPFTRFVDTFPAELLAEIFLQLTELEDEEVALSTPQLWSCIDIQLYTARESEDYVDLKRRWLESARNTPLCVYLHDHSDFILPTGIPDPDASLVSLMQAIGRSSRQWEFIAIDVKDRLLMDALFSTVQNDFPLLKSLNLDSEVDPSLPGVVDSDADFPISFLNAPRLHQIMVFRYRSILVPWAQITWFWSSEIPLHSVYDILSRASRLVDASFEIGPGDGYVTDVRHTISCAHLKKLNVKAPSAWAFTVRNSPLAVLQHLNAPSLRKLTLGSHQSAEFGFNPLACDVSPFLHFLSQPSRGLQSLELLYQPVTSEDLVRCLKAIPSLARLVLLSSLLSDLNILFNQLTGDSDFLPRLVYVRIYRYSGTGTHSIDENGLARMLAWRWAAVGVAQLQCFHMPRYKYRSEIIDEKAWSTFQRLEEEGMGLCLSDV</sequence>
<organism evidence="1 2">
    <name type="scientific">Favolaschia claudopus</name>
    <dbReference type="NCBI Taxonomy" id="2862362"/>
    <lineage>
        <taxon>Eukaryota</taxon>
        <taxon>Fungi</taxon>
        <taxon>Dikarya</taxon>
        <taxon>Basidiomycota</taxon>
        <taxon>Agaricomycotina</taxon>
        <taxon>Agaricomycetes</taxon>
        <taxon>Agaricomycetidae</taxon>
        <taxon>Agaricales</taxon>
        <taxon>Marasmiineae</taxon>
        <taxon>Mycenaceae</taxon>
        <taxon>Favolaschia</taxon>
    </lineage>
</organism>
<evidence type="ECO:0008006" key="3">
    <source>
        <dbReference type="Google" id="ProtNLM"/>
    </source>
</evidence>
<protein>
    <recommendedName>
        <fullName evidence="3">F-box domain-containing protein</fullName>
    </recommendedName>
</protein>
<evidence type="ECO:0000313" key="1">
    <source>
        <dbReference type="EMBL" id="KAK7038209.1"/>
    </source>
</evidence>
<reference evidence="1 2" key="1">
    <citation type="journal article" date="2024" name="J Genomics">
        <title>Draft genome sequencing and assembly of Favolaschia claudopus CIRM-BRFM 2984 isolated from oak limbs.</title>
        <authorList>
            <person name="Navarro D."/>
            <person name="Drula E."/>
            <person name="Chaduli D."/>
            <person name="Cazenave R."/>
            <person name="Ahrendt S."/>
            <person name="Wang J."/>
            <person name="Lipzen A."/>
            <person name="Daum C."/>
            <person name="Barry K."/>
            <person name="Grigoriev I.V."/>
            <person name="Favel A."/>
            <person name="Rosso M.N."/>
            <person name="Martin F."/>
        </authorList>
    </citation>
    <scope>NUCLEOTIDE SEQUENCE [LARGE SCALE GENOMIC DNA]</scope>
    <source>
        <strain evidence="1 2">CIRM-BRFM 2984</strain>
    </source>
</reference>
<proteinExistence type="predicted"/>
<accession>A0AAW0CGL9</accession>
<dbReference type="EMBL" id="JAWWNJ010000017">
    <property type="protein sequence ID" value="KAK7038209.1"/>
    <property type="molecule type" value="Genomic_DNA"/>
</dbReference>
<comment type="caution">
    <text evidence="1">The sequence shown here is derived from an EMBL/GenBank/DDBJ whole genome shotgun (WGS) entry which is preliminary data.</text>
</comment>
<dbReference type="AlphaFoldDB" id="A0AAW0CGL9"/>
<dbReference type="Proteomes" id="UP001362999">
    <property type="component" value="Unassembled WGS sequence"/>
</dbReference>
<gene>
    <name evidence="1" type="ORF">R3P38DRAFT_2905004</name>
</gene>
<name>A0AAW0CGL9_9AGAR</name>